<protein>
    <submittedName>
        <fullName evidence="1">Uncharacterized protein</fullName>
    </submittedName>
</protein>
<name>E1RI33_METP4</name>
<evidence type="ECO:0000313" key="2">
    <source>
        <dbReference type="Proteomes" id="UP000006565"/>
    </source>
</evidence>
<dbReference type="Proteomes" id="UP000006565">
    <property type="component" value="Chromosome"/>
</dbReference>
<proteinExistence type="predicted"/>
<keyword evidence="2" id="KW-1185">Reference proteome</keyword>
<dbReference type="AlphaFoldDB" id="E1RI33"/>
<accession>E1RI33</accession>
<dbReference type="HOGENOM" id="CLU_2079439_0_0_2"/>
<evidence type="ECO:0000313" key="1">
    <source>
        <dbReference type="EMBL" id="ADN35418.1"/>
    </source>
</evidence>
<sequence length="117" mass="13434">MKKCWNCGTPYPGFEEIEDVDVIINETESEYIEEEIETIKPCELENEDFCKKIFAYGLLLNGEMELSFCDCDTCTSSLADLLAFIMECDPENEAVKAEIEKIDRSKFRFDVSTFGII</sequence>
<reference evidence="1 2" key="1">
    <citation type="journal article" date="2010" name="Stand. Genomic Sci.">
        <title>Complete genome sequence of Methanoplanus petrolearius type strain (SEBR 4847).</title>
        <authorList>
            <person name="Brambilla E."/>
            <person name="Djao O.D."/>
            <person name="Daligault H."/>
            <person name="Lapidus A."/>
            <person name="Lucas S."/>
            <person name="Hammon N."/>
            <person name="Nolan M."/>
            <person name="Tice H."/>
            <person name="Cheng J.F."/>
            <person name="Han C."/>
            <person name="Tapia R."/>
            <person name="Goodwin L."/>
            <person name="Pitluck S."/>
            <person name="Liolios K."/>
            <person name="Ivanova N."/>
            <person name="Mavromatis K."/>
            <person name="Mikhailova N."/>
            <person name="Pati A."/>
            <person name="Chen A."/>
            <person name="Palaniappan K."/>
            <person name="Land M."/>
            <person name="Hauser L."/>
            <person name="Chang Y.J."/>
            <person name="Jeffries C.D."/>
            <person name="Rohde M."/>
            <person name="Spring S."/>
            <person name="Sikorski J."/>
            <person name="Goker M."/>
            <person name="Woyke T."/>
            <person name="Bristow J."/>
            <person name="Eisen J.A."/>
            <person name="Markowitz V."/>
            <person name="Hugenholtz P."/>
            <person name="Kyrpides N.C."/>
            <person name="Klenk H.P."/>
        </authorList>
    </citation>
    <scope>NUCLEOTIDE SEQUENCE [LARGE SCALE GENOMIC DNA]</scope>
    <source>
        <strain evidence="2">DSM 11571 / OCM 486 / SEBR 4847</strain>
    </source>
</reference>
<dbReference type="EMBL" id="CP002117">
    <property type="protein sequence ID" value="ADN35418.1"/>
    <property type="molecule type" value="Genomic_DNA"/>
</dbReference>
<dbReference type="KEGG" id="mpi:Mpet_0644"/>
<dbReference type="STRING" id="679926.Mpet_0644"/>
<gene>
    <name evidence="1" type="ordered locus">Mpet_0644</name>
</gene>
<organism evidence="1 2">
    <name type="scientific">Methanolacinia petrolearia (strain DSM 11571 / OCM 486 / SEBR 4847)</name>
    <name type="common">Methanoplanus petrolearius</name>
    <dbReference type="NCBI Taxonomy" id="679926"/>
    <lineage>
        <taxon>Archaea</taxon>
        <taxon>Methanobacteriati</taxon>
        <taxon>Methanobacteriota</taxon>
        <taxon>Stenosarchaea group</taxon>
        <taxon>Methanomicrobia</taxon>
        <taxon>Methanomicrobiales</taxon>
        <taxon>Methanomicrobiaceae</taxon>
        <taxon>Methanolacinia</taxon>
    </lineage>
</organism>